<accession>W2V0W1</accession>
<reference evidence="8 9" key="1">
    <citation type="journal article" date="2013" name="PLoS ONE">
        <title>Bacterial endosymbiosis in a chordate host: long-term co-evolution and conservation of secondary metabolism.</title>
        <authorList>
            <person name="Kwan J.C."/>
            <person name="Schmidt E.W."/>
        </authorList>
    </citation>
    <scope>NUCLEOTIDE SEQUENCE [LARGE SCALE GENOMIC DNA]</scope>
    <source>
        <strain evidence="9">L6</strain>
    </source>
</reference>
<evidence type="ECO:0000313" key="8">
    <source>
        <dbReference type="EMBL" id="ETO91282.1"/>
    </source>
</evidence>
<dbReference type="GO" id="GO:0022857">
    <property type="term" value="F:transmembrane transporter activity"/>
    <property type="evidence" value="ECO:0007669"/>
    <property type="project" value="InterPro"/>
</dbReference>
<name>W2V0W1_9RICK</name>
<proteinExistence type="predicted"/>
<keyword evidence="1" id="KW-0813">Transport</keyword>
<dbReference type="AlphaFoldDB" id="W2V0W1"/>
<keyword evidence="9" id="KW-1185">Reference proteome</keyword>
<dbReference type="InterPro" id="IPR005895">
    <property type="entry name" value="ABC_transptr_haem_export_CcmA"/>
</dbReference>
<dbReference type="PROSITE" id="PS50893">
    <property type="entry name" value="ABC_TRANSPORTER_2"/>
    <property type="match status" value="1"/>
</dbReference>
<keyword evidence="3" id="KW-0201">Cytochrome c-type biogenesis</keyword>
<dbReference type="Proteomes" id="UP000018951">
    <property type="component" value="Unassembled WGS sequence"/>
</dbReference>
<keyword evidence="4" id="KW-0067">ATP-binding</keyword>
<evidence type="ECO:0000256" key="3">
    <source>
        <dbReference type="ARBA" id="ARBA00022748"/>
    </source>
</evidence>
<dbReference type="EMBL" id="AXCJ01000007">
    <property type="protein sequence ID" value="ETO91282.1"/>
    <property type="molecule type" value="Genomic_DNA"/>
</dbReference>
<dbReference type="Gene3D" id="3.40.50.300">
    <property type="entry name" value="P-loop containing nucleotide triphosphate hydrolases"/>
    <property type="match status" value="1"/>
</dbReference>
<dbReference type="NCBIfam" id="TIGR01189">
    <property type="entry name" value="ccmA"/>
    <property type="match status" value="1"/>
</dbReference>
<evidence type="ECO:0000256" key="5">
    <source>
        <dbReference type="ARBA" id="ARBA00022967"/>
    </source>
</evidence>
<dbReference type="Pfam" id="PF00005">
    <property type="entry name" value="ABC_tran"/>
    <property type="match status" value="1"/>
</dbReference>
<dbReference type="PANTHER" id="PTHR43499">
    <property type="entry name" value="ABC TRANSPORTER I FAMILY MEMBER 1"/>
    <property type="match status" value="1"/>
</dbReference>
<organism evidence="8 9">
    <name type="scientific">Candidatus Xenolissoclinum pacificiensis L6</name>
    <dbReference type="NCBI Taxonomy" id="1401685"/>
    <lineage>
        <taxon>Bacteria</taxon>
        <taxon>Pseudomonadati</taxon>
        <taxon>Pseudomonadota</taxon>
        <taxon>Alphaproteobacteria</taxon>
        <taxon>Rickettsiales</taxon>
        <taxon>Anaplasmataceae</taxon>
        <taxon>Candidatus Xenolissoclinum</taxon>
    </lineage>
</organism>
<dbReference type="InterPro" id="IPR027417">
    <property type="entry name" value="P-loop_NTPase"/>
</dbReference>
<dbReference type="STRING" id="1401685.P857_406"/>
<dbReference type="GO" id="GO:0017004">
    <property type="term" value="P:cytochrome complex assembly"/>
    <property type="evidence" value="ECO:0007669"/>
    <property type="project" value="UniProtKB-KW"/>
</dbReference>
<protein>
    <submittedName>
        <fullName evidence="8">ABC transporter family protein</fullName>
    </submittedName>
</protein>
<dbReference type="PANTHER" id="PTHR43499:SF1">
    <property type="entry name" value="ABC TRANSPORTER I FAMILY MEMBER 1"/>
    <property type="match status" value="1"/>
</dbReference>
<evidence type="ECO:0000256" key="6">
    <source>
        <dbReference type="ARBA" id="ARBA00023136"/>
    </source>
</evidence>
<keyword evidence="6" id="KW-0472">Membrane</keyword>
<evidence type="ECO:0000259" key="7">
    <source>
        <dbReference type="PROSITE" id="PS50893"/>
    </source>
</evidence>
<dbReference type="InterPro" id="IPR003439">
    <property type="entry name" value="ABC_transporter-like_ATP-bd"/>
</dbReference>
<dbReference type="GO" id="GO:0005524">
    <property type="term" value="F:ATP binding"/>
    <property type="evidence" value="ECO:0007669"/>
    <property type="project" value="UniProtKB-KW"/>
</dbReference>
<comment type="caution">
    <text evidence="8">The sequence shown here is derived from an EMBL/GenBank/DDBJ whole genome shotgun (WGS) entry which is preliminary data.</text>
</comment>
<gene>
    <name evidence="8" type="ORF">P857_406</name>
</gene>
<evidence type="ECO:0000256" key="2">
    <source>
        <dbReference type="ARBA" id="ARBA00022741"/>
    </source>
</evidence>
<sequence>MKEFVANDISIYRNSNKIISNINFSLVNFSSLIIEGANGSGKTSILKSIIGIIDDYKGHYTLDGQKVSTKIIRQLSLYIGHKNYAHGYLTVQQNLLLWTNIYNTRLMLPSVIVNFDLENILDMKYNQLSEGWKRRVSLSRTLLSNKLFWILDEPFNNIDTYGCQSVINVINTRINTGGMVILTKNTDHKYDIKNSQILNIND</sequence>
<dbReference type="SUPFAM" id="SSF52540">
    <property type="entry name" value="P-loop containing nucleoside triphosphate hydrolases"/>
    <property type="match status" value="1"/>
</dbReference>
<feature type="domain" description="ABC transporter" evidence="7">
    <location>
        <begin position="4"/>
        <end position="202"/>
    </location>
</feature>
<evidence type="ECO:0000256" key="1">
    <source>
        <dbReference type="ARBA" id="ARBA00022448"/>
    </source>
</evidence>
<keyword evidence="2" id="KW-0547">Nucleotide-binding</keyword>
<dbReference type="GO" id="GO:0016887">
    <property type="term" value="F:ATP hydrolysis activity"/>
    <property type="evidence" value="ECO:0007669"/>
    <property type="project" value="InterPro"/>
</dbReference>
<evidence type="ECO:0000256" key="4">
    <source>
        <dbReference type="ARBA" id="ARBA00022840"/>
    </source>
</evidence>
<evidence type="ECO:0000313" key="9">
    <source>
        <dbReference type="Proteomes" id="UP000018951"/>
    </source>
</evidence>
<keyword evidence="5" id="KW-1278">Translocase</keyword>